<dbReference type="GO" id="GO:0006508">
    <property type="term" value="P:proteolysis"/>
    <property type="evidence" value="ECO:0007669"/>
    <property type="project" value="UniProtKB-KW"/>
</dbReference>
<evidence type="ECO:0000256" key="5">
    <source>
        <dbReference type="ARBA" id="ARBA00022729"/>
    </source>
</evidence>
<dbReference type="GeneID" id="105169962"/>
<accession>A0A6I9TV50</accession>
<evidence type="ECO:0000256" key="6">
    <source>
        <dbReference type="ARBA" id="ARBA00022750"/>
    </source>
</evidence>
<comment type="similarity">
    <text evidence="2">Belongs to the peptidase A1 family.</text>
</comment>
<feature type="domain" description="Peptidase A1" evidence="14">
    <location>
        <begin position="86"/>
        <end position="437"/>
    </location>
</feature>
<evidence type="ECO:0000256" key="2">
    <source>
        <dbReference type="ARBA" id="ARBA00007447"/>
    </source>
</evidence>
<evidence type="ECO:0000256" key="1">
    <source>
        <dbReference type="ARBA" id="ARBA00004370"/>
    </source>
</evidence>
<evidence type="ECO:0000256" key="4">
    <source>
        <dbReference type="ARBA" id="ARBA00022692"/>
    </source>
</evidence>
<feature type="transmembrane region" description="Helical" evidence="12">
    <location>
        <begin position="486"/>
        <end position="504"/>
    </location>
</feature>
<evidence type="ECO:0000256" key="8">
    <source>
        <dbReference type="ARBA" id="ARBA00022989"/>
    </source>
</evidence>
<keyword evidence="10" id="KW-0325">Glycoprotein</keyword>
<protein>
    <submittedName>
        <fullName evidence="16">Aspartic proteinase-like protein 2</fullName>
    </submittedName>
</protein>
<dbReference type="PANTHER" id="PTHR13683:SF375">
    <property type="entry name" value="PEPTIDASE A1 DOMAIN-CONTAINING PROTEIN"/>
    <property type="match status" value="1"/>
</dbReference>
<dbReference type="Pfam" id="PF14541">
    <property type="entry name" value="TAXi_C"/>
    <property type="match status" value="1"/>
</dbReference>
<dbReference type="InParanoid" id="A0A6I9TV50"/>
<dbReference type="OrthoDB" id="2747330at2759"/>
<organism evidence="15 16">
    <name type="scientific">Sesamum indicum</name>
    <name type="common">Oriental sesame</name>
    <name type="synonym">Sesamum orientale</name>
    <dbReference type="NCBI Taxonomy" id="4182"/>
    <lineage>
        <taxon>Eukaryota</taxon>
        <taxon>Viridiplantae</taxon>
        <taxon>Streptophyta</taxon>
        <taxon>Embryophyta</taxon>
        <taxon>Tracheophyta</taxon>
        <taxon>Spermatophyta</taxon>
        <taxon>Magnoliopsida</taxon>
        <taxon>eudicotyledons</taxon>
        <taxon>Gunneridae</taxon>
        <taxon>Pentapetalae</taxon>
        <taxon>asterids</taxon>
        <taxon>lamiids</taxon>
        <taxon>Lamiales</taxon>
        <taxon>Pedaliaceae</taxon>
        <taxon>Sesamum</taxon>
    </lineage>
</organism>
<dbReference type="InterPro" id="IPR034161">
    <property type="entry name" value="Pepsin-like_plant"/>
</dbReference>
<keyword evidence="3" id="KW-0645">Protease</keyword>
<keyword evidence="15" id="KW-1185">Reference proteome</keyword>
<keyword evidence="8 12" id="KW-1133">Transmembrane helix</keyword>
<feature type="active site" evidence="11">
    <location>
        <position position="104"/>
    </location>
</feature>
<reference evidence="16" key="1">
    <citation type="submission" date="2025-08" db="UniProtKB">
        <authorList>
            <consortium name="RefSeq"/>
        </authorList>
    </citation>
    <scope>IDENTIFICATION</scope>
</reference>
<dbReference type="InterPro" id="IPR001461">
    <property type="entry name" value="Aspartic_peptidase_A1"/>
</dbReference>
<feature type="signal peptide" evidence="13">
    <location>
        <begin position="1"/>
        <end position="25"/>
    </location>
</feature>
<keyword evidence="4 12" id="KW-0812">Transmembrane</keyword>
<dbReference type="InterPro" id="IPR032799">
    <property type="entry name" value="TAXi_C"/>
</dbReference>
<dbReference type="InterPro" id="IPR032861">
    <property type="entry name" value="TAXi_N"/>
</dbReference>
<dbReference type="InterPro" id="IPR021109">
    <property type="entry name" value="Peptidase_aspartic_dom_sf"/>
</dbReference>
<feature type="active site" evidence="11">
    <location>
        <position position="321"/>
    </location>
</feature>
<evidence type="ECO:0000313" key="16">
    <source>
        <dbReference type="RefSeq" id="XP_011088816.1"/>
    </source>
</evidence>
<dbReference type="GO" id="GO:0004190">
    <property type="term" value="F:aspartic-type endopeptidase activity"/>
    <property type="evidence" value="ECO:0007669"/>
    <property type="project" value="UniProtKB-KW"/>
</dbReference>
<dbReference type="PANTHER" id="PTHR13683">
    <property type="entry name" value="ASPARTYL PROTEASES"/>
    <property type="match status" value="1"/>
</dbReference>
<feature type="chain" id="PRO_5026873273" evidence="13">
    <location>
        <begin position="26"/>
        <end position="506"/>
    </location>
</feature>
<dbReference type="InterPro" id="IPR033121">
    <property type="entry name" value="PEPTIDASE_A1"/>
</dbReference>
<proteinExistence type="inferred from homology"/>
<dbReference type="FunFam" id="2.40.70.10:FF:000018">
    <property type="entry name" value="Aspartic proteinase-like protein 2"/>
    <property type="match status" value="1"/>
</dbReference>
<evidence type="ECO:0000259" key="14">
    <source>
        <dbReference type="PROSITE" id="PS51767"/>
    </source>
</evidence>
<dbReference type="Gene3D" id="2.40.70.10">
    <property type="entry name" value="Acid Proteases"/>
    <property type="match status" value="2"/>
</dbReference>
<dbReference type="AlphaFoldDB" id="A0A6I9TV50"/>
<comment type="subcellular location">
    <subcellularLocation>
        <location evidence="1">Membrane</location>
    </subcellularLocation>
</comment>
<name>A0A6I9TV50_SESIN</name>
<dbReference type="CDD" id="cd05476">
    <property type="entry name" value="pepsin_A_like_plant"/>
    <property type="match status" value="1"/>
</dbReference>
<dbReference type="SUPFAM" id="SSF50630">
    <property type="entry name" value="Acid proteases"/>
    <property type="match status" value="1"/>
</dbReference>
<dbReference type="RefSeq" id="XP_011088816.1">
    <property type="nucleotide sequence ID" value="XM_011090514.2"/>
</dbReference>
<dbReference type="KEGG" id="sind:105169962"/>
<dbReference type="Proteomes" id="UP000504604">
    <property type="component" value="Linkage group LG9"/>
</dbReference>
<evidence type="ECO:0000256" key="12">
    <source>
        <dbReference type="SAM" id="Phobius"/>
    </source>
</evidence>
<dbReference type="PRINTS" id="PR00792">
    <property type="entry name" value="PEPSIN"/>
</dbReference>
<keyword evidence="9 12" id="KW-0472">Membrane</keyword>
<dbReference type="PROSITE" id="PS51767">
    <property type="entry name" value="PEPTIDASE_A1"/>
    <property type="match status" value="1"/>
</dbReference>
<keyword evidence="5 13" id="KW-0732">Signal</keyword>
<evidence type="ECO:0000256" key="3">
    <source>
        <dbReference type="ARBA" id="ARBA00022670"/>
    </source>
</evidence>
<evidence type="ECO:0000256" key="9">
    <source>
        <dbReference type="ARBA" id="ARBA00023136"/>
    </source>
</evidence>
<evidence type="ECO:0000256" key="7">
    <source>
        <dbReference type="ARBA" id="ARBA00022801"/>
    </source>
</evidence>
<gene>
    <name evidence="16" type="primary">LOC105169962</name>
</gene>
<sequence>MPPAMTLLVQVFAAVLLLTLDVGVAVGGGGKSLVLSLERTSHAGFGLSQLRNIDRVRHGRLLQQQPAGVVNFPLLGTYDPFLVGRYFTRIKLGTPPKEYYVLIDTGSHVLWVSCKNCKGCPTYSGLQIELQLFDPSNSSTASVISCSDRPCALGSRSSDAACADHSRCGYKFRYADGSGTSGYYVSDSVYLDTILGNPSMSNASAPIIFGCSTSHTGDLISTDNAVDGILGLGRTGISLISQLSAQGITQGAFAHCLRGENGGGGVLVFGQTEAPNMVYTPLVPSQSLYYVNLQSIAVNGQNLNIDPSVFATSNERGTILDSGTTLAFLAEEAFDPFVKTITQAVVSKSAHAIFSRRNHCYQTNSSEMFPLVHLNFAGGASMILKPQDYLLQQRASDGSTLWCVGFQNNGKMTILGELVLKDRMVVYDLAGQKIGWADYNCSLPVNFTNTSATTATDTVRNKADESFPRGGRADNKNSAHYRPHKLTLSFFTFLLHSMVFFYFCRN</sequence>
<dbReference type="Pfam" id="PF14543">
    <property type="entry name" value="TAXi_N"/>
    <property type="match status" value="1"/>
</dbReference>
<evidence type="ECO:0000313" key="15">
    <source>
        <dbReference type="Proteomes" id="UP000504604"/>
    </source>
</evidence>
<keyword evidence="7" id="KW-0378">Hydrolase</keyword>
<keyword evidence="6" id="KW-0064">Aspartyl protease</keyword>
<dbReference type="GO" id="GO:0016020">
    <property type="term" value="C:membrane"/>
    <property type="evidence" value="ECO:0007669"/>
    <property type="project" value="UniProtKB-SubCell"/>
</dbReference>
<evidence type="ECO:0000256" key="10">
    <source>
        <dbReference type="ARBA" id="ARBA00023180"/>
    </source>
</evidence>
<evidence type="ECO:0000256" key="13">
    <source>
        <dbReference type="SAM" id="SignalP"/>
    </source>
</evidence>
<evidence type="ECO:0000256" key="11">
    <source>
        <dbReference type="PIRSR" id="PIRSR601461-1"/>
    </source>
</evidence>